<dbReference type="Ensembl" id="ENSBMST00010018250.1">
    <property type="protein sequence ID" value="ENSBMSP00010016506.1"/>
    <property type="gene ID" value="ENSBMSG00010011990.1"/>
</dbReference>
<dbReference type="GeneTree" id="ENSGT01010000228447"/>
<name>A0A8C0I0P2_BALMU</name>
<proteinExistence type="predicted"/>
<organism evidence="2">
    <name type="scientific">Balaenoptera musculus</name>
    <name type="common">Blue whale</name>
    <dbReference type="NCBI Taxonomy" id="9771"/>
    <lineage>
        <taxon>Eukaryota</taxon>
        <taxon>Metazoa</taxon>
        <taxon>Chordata</taxon>
        <taxon>Craniata</taxon>
        <taxon>Vertebrata</taxon>
        <taxon>Euteleostomi</taxon>
        <taxon>Mammalia</taxon>
        <taxon>Eutheria</taxon>
        <taxon>Laurasiatheria</taxon>
        <taxon>Artiodactyla</taxon>
        <taxon>Whippomorpha</taxon>
        <taxon>Cetacea</taxon>
        <taxon>Mysticeti</taxon>
        <taxon>Balaenopteridae</taxon>
        <taxon>Balaenoptera</taxon>
    </lineage>
</organism>
<evidence type="ECO:0000313" key="2">
    <source>
        <dbReference type="Ensembl" id="ENSBMSP00010016506.1"/>
    </source>
</evidence>
<evidence type="ECO:0000256" key="1">
    <source>
        <dbReference type="SAM" id="MobiDB-lite"/>
    </source>
</evidence>
<sequence>MEERGESQPTAGCSDVRPGSDHSCGAPSWAPEDAWMGTHPKRLSLIHLLSQS</sequence>
<reference evidence="2" key="1">
    <citation type="submission" date="2023-09" db="UniProtKB">
        <authorList>
            <consortium name="Ensembl"/>
        </authorList>
    </citation>
    <scope>IDENTIFICATION</scope>
</reference>
<accession>A0A8C0I0P2</accession>
<dbReference type="AlphaFoldDB" id="A0A8C0I0P2"/>
<protein>
    <submittedName>
        <fullName evidence="2">Uncharacterized protein</fullName>
    </submittedName>
</protein>
<feature type="region of interest" description="Disordered" evidence="1">
    <location>
        <begin position="1"/>
        <end position="37"/>
    </location>
</feature>